<feature type="domain" description="Tape measure protein N-terminal" evidence="1">
    <location>
        <begin position="71"/>
        <end position="252"/>
    </location>
</feature>
<name>A0A2W5FYW3_9SPHI</name>
<dbReference type="Proteomes" id="UP000249645">
    <property type="component" value="Unassembled WGS sequence"/>
</dbReference>
<evidence type="ECO:0000313" key="2">
    <source>
        <dbReference type="EMBL" id="PZP38396.1"/>
    </source>
</evidence>
<feature type="non-terminal residue" evidence="2">
    <location>
        <position position="342"/>
    </location>
</feature>
<dbReference type="Pfam" id="PF20155">
    <property type="entry name" value="TMP_3"/>
    <property type="match status" value="1"/>
</dbReference>
<accession>A0A2W5FYW3</accession>
<dbReference type="InterPro" id="IPR013491">
    <property type="entry name" value="Tape_meas_N"/>
</dbReference>
<evidence type="ECO:0000259" key="1">
    <source>
        <dbReference type="Pfam" id="PF20155"/>
    </source>
</evidence>
<gene>
    <name evidence="2" type="ORF">DI598_20890</name>
</gene>
<organism evidence="2 3">
    <name type="scientific">Pseudopedobacter saltans</name>
    <dbReference type="NCBI Taxonomy" id="151895"/>
    <lineage>
        <taxon>Bacteria</taxon>
        <taxon>Pseudomonadati</taxon>
        <taxon>Bacteroidota</taxon>
        <taxon>Sphingobacteriia</taxon>
        <taxon>Sphingobacteriales</taxon>
        <taxon>Sphingobacteriaceae</taxon>
        <taxon>Pseudopedobacter</taxon>
    </lineage>
</organism>
<dbReference type="AlphaFoldDB" id="A0A2W5FYW3"/>
<protein>
    <recommendedName>
        <fullName evidence="1">Tape measure protein N-terminal domain-containing protein</fullName>
    </recommendedName>
</protein>
<sequence length="342" mass="37015">MRDSTDPSRIRTYQRYLQQLNGQMANHPLGGGGLPSTGGGGIGLQSLLGTGALIGAGYKALGFAKDSVSEAMNYGATKTSFGVLTGSASKGNELAGQLNSLQQNTILGPEVFKSAQTLMSFGITADKVVKIEKQLGDVSMGNKEKFEALTLVFAQTQSAGKLMGQDLLQYINAGFNPLQTMSEKWEQFGFKQKKSVGELKDMMEKGSISSEMVAKSFEIATSSGGKFNNMMDQIAQTSYGKMQMLEGQWQNFKIGIGNALIPLANDFMTGANKVLEYLDINKTAPEVLAAESGEMNTLVSMITSLNVRNDERRQLLETLVGKYPEFFGKLDIEKTKNEDLLS</sequence>
<evidence type="ECO:0000313" key="3">
    <source>
        <dbReference type="Proteomes" id="UP000249645"/>
    </source>
</evidence>
<comment type="caution">
    <text evidence="2">The sequence shown here is derived from an EMBL/GenBank/DDBJ whole genome shotgun (WGS) entry which is preliminary data.</text>
</comment>
<dbReference type="EMBL" id="QFOI01000770">
    <property type="protein sequence ID" value="PZP38396.1"/>
    <property type="molecule type" value="Genomic_DNA"/>
</dbReference>
<proteinExistence type="predicted"/>
<reference evidence="2 3" key="1">
    <citation type="submission" date="2017-11" db="EMBL/GenBank/DDBJ databases">
        <title>Infants hospitalized years apart are colonized by the same room-sourced microbial strains.</title>
        <authorList>
            <person name="Brooks B."/>
            <person name="Olm M.R."/>
            <person name="Firek B.A."/>
            <person name="Baker R."/>
            <person name="Thomas B.C."/>
            <person name="Morowitz M.J."/>
            <person name="Banfield J.F."/>
        </authorList>
    </citation>
    <scope>NUCLEOTIDE SEQUENCE [LARGE SCALE GENOMIC DNA]</scope>
    <source>
        <strain evidence="2">S2_009_000_R2_76</strain>
    </source>
</reference>